<organism evidence="2 3">
    <name type="scientific">Enterococcus saigonensis</name>
    <dbReference type="NCBI Taxonomy" id="1805431"/>
    <lineage>
        <taxon>Bacteria</taxon>
        <taxon>Bacillati</taxon>
        <taxon>Bacillota</taxon>
        <taxon>Bacilli</taxon>
        <taxon>Lactobacillales</taxon>
        <taxon>Enterococcaceae</taxon>
        <taxon>Enterococcus</taxon>
    </lineage>
</organism>
<dbReference type="Pfam" id="PF00581">
    <property type="entry name" value="Rhodanese"/>
    <property type="match status" value="1"/>
</dbReference>
<dbReference type="PANTHER" id="PTHR43031">
    <property type="entry name" value="FAD-DEPENDENT OXIDOREDUCTASE"/>
    <property type="match status" value="1"/>
</dbReference>
<feature type="domain" description="Rhodanese" evidence="1">
    <location>
        <begin position="20"/>
        <end position="105"/>
    </location>
</feature>
<proteinExistence type="predicted"/>
<dbReference type="KEGG" id="esg:EsVE80_24050"/>
<name>A0A679IL51_9ENTE</name>
<dbReference type="PROSITE" id="PS50206">
    <property type="entry name" value="RHODANESE_3"/>
    <property type="match status" value="1"/>
</dbReference>
<protein>
    <submittedName>
        <fullName evidence="2">Sulfurtransferase</fullName>
    </submittedName>
</protein>
<dbReference type="PANTHER" id="PTHR43031:SF17">
    <property type="entry name" value="SULFURTRANSFERASE YTWF-RELATED"/>
    <property type="match status" value="1"/>
</dbReference>
<dbReference type="EMBL" id="AP022822">
    <property type="protein sequence ID" value="BCA86882.1"/>
    <property type="molecule type" value="Genomic_DNA"/>
</dbReference>
<dbReference type="Proteomes" id="UP000502998">
    <property type="component" value="Chromosome"/>
</dbReference>
<reference evidence="2 3" key="1">
    <citation type="submission" date="2020-02" db="EMBL/GenBank/DDBJ databases">
        <title>Characterization of vanA genotype vancomycin-resistant Enterococcus saigonensis VE80.</title>
        <authorList>
            <person name="Harada T."/>
            <person name="Motooka D."/>
            <person name="Nakamura S."/>
            <person name="Yamamoto Y."/>
            <person name="Kawahara R."/>
            <person name="Kawatsu K."/>
        </authorList>
    </citation>
    <scope>NUCLEOTIDE SEQUENCE [LARGE SCALE GENOMIC DNA]</scope>
    <source>
        <strain evidence="2 3">VE80</strain>
    </source>
</reference>
<dbReference type="Gene3D" id="3.40.250.10">
    <property type="entry name" value="Rhodanese-like domain"/>
    <property type="match status" value="1"/>
</dbReference>
<dbReference type="RefSeq" id="WP_173103936.1">
    <property type="nucleotide sequence ID" value="NZ_AP022822.1"/>
</dbReference>
<dbReference type="SUPFAM" id="SSF52821">
    <property type="entry name" value="Rhodanese/Cell cycle control phosphatase"/>
    <property type="match status" value="1"/>
</dbReference>
<dbReference type="GO" id="GO:0016740">
    <property type="term" value="F:transferase activity"/>
    <property type="evidence" value="ECO:0007669"/>
    <property type="project" value="UniProtKB-KW"/>
</dbReference>
<evidence type="ECO:0000313" key="3">
    <source>
        <dbReference type="Proteomes" id="UP000502998"/>
    </source>
</evidence>
<dbReference type="CDD" id="cd00158">
    <property type="entry name" value="RHOD"/>
    <property type="match status" value="1"/>
</dbReference>
<keyword evidence="2" id="KW-0808">Transferase</keyword>
<dbReference type="InterPro" id="IPR001763">
    <property type="entry name" value="Rhodanese-like_dom"/>
</dbReference>
<dbReference type="InterPro" id="IPR050229">
    <property type="entry name" value="GlpE_sulfurtransferase"/>
</dbReference>
<evidence type="ECO:0000259" key="1">
    <source>
        <dbReference type="PROSITE" id="PS50206"/>
    </source>
</evidence>
<accession>A0A679IL51</accession>
<keyword evidence="3" id="KW-1185">Reference proteome</keyword>
<dbReference type="InterPro" id="IPR036873">
    <property type="entry name" value="Rhodanese-like_dom_sf"/>
</dbReference>
<dbReference type="SMART" id="SM00450">
    <property type="entry name" value="RHOD"/>
    <property type="match status" value="1"/>
</dbReference>
<dbReference type="AlphaFoldDB" id="A0A679IL51"/>
<evidence type="ECO:0000313" key="2">
    <source>
        <dbReference type="EMBL" id="BCA86882.1"/>
    </source>
</evidence>
<sequence length="105" mass="11761">MFSFFSMVKSITIRELATKLNDNILLLDVRTPAEYRQGHIIKAKNVPLNKIAAYKEKGDKAIYVICQSGMRSKQAAQQLKRKGYNVINVKGGMNQWSGKVKGGKS</sequence>
<gene>
    <name evidence="2" type="ORF">EsVE80_24050</name>
</gene>